<evidence type="ECO:0000313" key="1">
    <source>
        <dbReference type="EMBL" id="SJN58113.1"/>
    </source>
</evidence>
<dbReference type="NCBIfam" id="TIGR01643">
    <property type="entry name" value="YD_repeat_2x"/>
    <property type="match status" value="1"/>
</dbReference>
<dbReference type="Pfam" id="PF05593">
    <property type="entry name" value="RHS_repeat"/>
    <property type="match status" value="1"/>
</dbReference>
<dbReference type="InterPro" id="IPR031325">
    <property type="entry name" value="RHS_repeat"/>
</dbReference>
<proteinExistence type="predicted"/>
<dbReference type="STRING" id="1123498.VR7878_02657"/>
<name>A0A1R4LNT6_VIBR1</name>
<dbReference type="GO" id="GO:0016787">
    <property type="term" value="F:hydrolase activity"/>
    <property type="evidence" value="ECO:0007669"/>
    <property type="project" value="UniProtKB-KW"/>
</dbReference>
<dbReference type="EC" id="3.1.-.-" evidence="1"/>
<dbReference type="OrthoDB" id="9816400at2"/>
<sequence length="203" mass="23413">MLRGKNAELLLRHKDGLIYHFGHAIGTTLRLSQISDAYGNTIRFAYERRTLKWVILSDGRLVEVKTERNRMTQLTLCEADRTPLRELASYKLRQIRQATFRARGIRYDDEKHIHYYKSAFGGIETFHLDERNRPYAIVDAAGNRLEQQWQDGLLVAETNALGETTAYSYDAWGNITTATLPDGTVHSYGYNEIISTFYPFLCI</sequence>
<organism evidence="1 2">
    <name type="scientific">Vibrio ruber (strain DSM 16370 / JCM 11486 / BCRC 17186 / CECT 7878 / LMG 23124 / VR1)</name>
    <dbReference type="NCBI Taxonomy" id="1123498"/>
    <lineage>
        <taxon>Bacteria</taxon>
        <taxon>Pseudomonadati</taxon>
        <taxon>Pseudomonadota</taxon>
        <taxon>Gammaproteobacteria</taxon>
        <taxon>Vibrionales</taxon>
        <taxon>Vibrionaceae</taxon>
        <taxon>Vibrio</taxon>
    </lineage>
</organism>
<reference evidence="2" key="1">
    <citation type="submission" date="2017-02" db="EMBL/GenBank/DDBJ databases">
        <authorList>
            <person name="Rodrigo-Torres L."/>
            <person name="Arahal R.D."/>
            <person name="Lucena T."/>
        </authorList>
    </citation>
    <scope>NUCLEOTIDE SEQUENCE [LARGE SCALE GENOMIC DNA]</scope>
    <source>
        <strain evidence="2">CECT 7878</strain>
    </source>
</reference>
<evidence type="ECO:0000313" key="2">
    <source>
        <dbReference type="Proteomes" id="UP000188276"/>
    </source>
</evidence>
<accession>A0A1R4LNT6</accession>
<dbReference type="InterPro" id="IPR006530">
    <property type="entry name" value="YD"/>
</dbReference>
<dbReference type="EMBL" id="FULE01000035">
    <property type="protein sequence ID" value="SJN58113.1"/>
    <property type="molecule type" value="Genomic_DNA"/>
</dbReference>
<keyword evidence="1" id="KW-0378">Hydrolase</keyword>
<dbReference type="Gene3D" id="2.180.10.10">
    <property type="entry name" value="RHS repeat-associated core"/>
    <property type="match status" value="1"/>
</dbReference>
<protein>
    <submittedName>
        <fullName evidence="1">Putative deoxyribonuclease RhsC</fullName>
        <ecNumber evidence="1">3.1.-.-</ecNumber>
    </submittedName>
</protein>
<dbReference type="Proteomes" id="UP000188276">
    <property type="component" value="Unassembled WGS sequence"/>
</dbReference>
<dbReference type="AlphaFoldDB" id="A0A1R4LNT6"/>
<gene>
    <name evidence="1" type="primary">rhsC_2</name>
    <name evidence="1" type="ORF">VR7878_02657</name>
</gene>
<keyword evidence="2" id="KW-1185">Reference proteome</keyword>
<dbReference type="RefSeq" id="WP_077336609.1">
    <property type="nucleotide sequence ID" value="NZ_FULE01000035.1"/>
</dbReference>